<reference evidence="1" key="1">
    <citation type="submission" date="2023-04" db="EMBL/GenBank/DDBJ databases">
        <title>A chromosome-level genome assembly of the parasitoid wasp Eretmocerus hayati.</title>
        <authorList>
            <person name="Zhong Y."/>
            <person name="Liu S."/>
            <person name="Liu Y."/>
        </authorList>
    </citation>
    <scope>NUCLEOTIDE SEQUENCE</scope>
    <source>
        <strain evidence="1">ZJU_SS_LIU_2023</strain>
    </source>
</reference>
<accession>A0ACC2N2X1</accession>
<evidence type="ECO:0000313" key="2">
    <source>
        <dbReference type="Proteomes" id="UP001239111"/>
    </source>
</evidence>
<keyword evidence="2" id="KW-1185">Reference proteome</keyword>
<evidence type="ECO:0000313" key="1">
    <source>
        <dbReference type="EMBL" id="KAJ8665066.1"/>
    </source>
</evidence>
<organism evidence="1 2">
    <name type="scientific">Eretmocerus hayati</name>
    <dbReference type="NCBI Taxonomy" id="131215"/>
    <lineage>
        <taxon>Eukaryota</taxon>
        <taxon>Metazoa</taxon>
        <taxon>Ecdysozoa</taxon>
        <taxon>Arthropoda</taxon>
        <taxon>Hexapoda</taxon>
        <taxon>Insecta</taxon>
        <taxon>Pterygota</taxon>
        <taxon>Neoptera</taxon>
        <taxon>Endopterygota</taxon>
        <taxon>Hymenoptera</taxon>
        <taxon>Apocrita</taxon>
        <taxon>Proctotrupomorpha</taxon>
        <taxon>Chalcidoidea</taxon>
        <taxon>Aphelinidae</taxon>
        <taxon>Aphelininae</taxon>
        <taxon>Eretmocerus</taxon>
    </lineage>
</organism>
<sequence>MCARTENYRSSLMGLKNNHNKVTAKTSQATNTPEVSDESLLSMNEIHAPYTVKMENSRLYLDEFVYCKEYAKAGRIYWRCEKYLSTGGCLGRAVTSDPSLNGEFVLYRGPNESQHNHSLNPKNAVETEDEVNIELIAPDCASKSNCGPISTKGVKSEIQHLSAPCVTSEEMVESVTESRSGSAETDLRKRKRELSFASFDSQNLSSPILIGKKLCINGYVYTVDANGPPTRWICTNNRSSNCPAKVLTSDLSKSDQLQIIKHPEVSEHNHPQNFSDLKGNEGIDTTEVVKIKKAKHNSTTTLQTPIGIPSNIENQLSISQSSSTRQNVKTTKTAPEKQHGAENSNFGSDAEFYRRFLTTFLKDPKFNRESVFKALRSNTSTSDSGCLSAYAVILQNRGKVEQDLKALTKDPNIPLLALNFNATCDEQENVESSPNLPRERLSNVGTLKVKPLANTSQHQKSLYKEQQVDAAPPILVNASTGTPTLPINSSSNEHKIKKEFVHANLSNLNLEQNSILNSLGVQQFNLINSLNNLGPSLGQIPFAREMNAFPVVTNSNNIQVNTPRFDKVVCTPSISAVDGSIYGIAPTVTPAVPLISGNGVANLKQEHFLVGLMNTINSDKRSIPGGDRPPLQSKE</sequence>
<proteinExistence type="predicted"/>
<dbReference type="EMBL" id="CM056744">
    <property type="protein sequence ID" value="KAJ8665066.1"/>
    <property type="molecule type" value="Genomic_DNA"/>
</dbReference>
<gene>
    <name evidence="1" type="ORF">QAD02_006728</name>
</gene>
<dbReference type="Proteomes" id="UP001239111">
    <property type="component" value="Chromosome 4"/>
</dbReference>
<name>A0ACC2N2X1_9HYME</name>
<comment type="caution">
    <text evidence="1">The sequence shown here is derived from an EMBL/GenBank/DDBJ whole genome shotgun (WGS) entry which is preliminary data.</text>
</comment>
<protein>
    <submittedName>
        <fullName evidence="1">Uncharacterized protein</fullName>
    </submittedName>
</protein>